<dbReference type="RefSeq" id="XP_025343823.1">
    <property type="nucleotide sequence ID" value="XM_025486273.1"/>
</dbReference>
<feature type="region of interest" description="Disordered" evidence="1">
    <location>
        <begin position="87"/>
        <end position="127"/>
    </location>
</feature>
<comment type="caution">
    <text evidence="2">The sequence shown here is derived from an EMBL/GenBank/DDBJ whole genome shotgun (WGS) entry which is preliminary data.</text>
</comment>
<name>A0A2V1AZS2_9ASCO</name>
<feature type="compositionally biased region" description="Polar residues" evidence="1">
    <location>
        <begin position="93"/>
        <end position="112"/>
    </location>
</feature>
<dbReference type="EMBL" id="PKFO01000010">
    <property type="protein sequence ID" value="PVH22883.1"/>
    <property type="molecule type" value="Genomic_DNA"/>
</dbReference>
<dbReference type="Proteomes" id="UP000244309">
    <property type="component" value="Unassembled WGS sequence"/>
</dbReference>
<dbReference type="OrthoDB" id="4094177at2759"/>
<dbReference type="VEuPathDB" id="FungiDB:CXQ85_002607"/>
<feature type="compositionally biased region" description="Polar residues" evidence="1">
    <location>
        <begin position="24"/>
        <end position="43"/>
    </location>
</feature>
<evidence type="ECO:0000256" key="1">
    <source>
        <dbReference type="SAM" id="MobiDB-lite"/>
    </source>
</evidence>
<keyword evidence="3" id="KW-1185">Reference proteome</keyword>
<evidence type="ECO:0000313" key="3">
    <source>
        <dbReference type="Proteomes" id="UP000244309"/>
    </source>
</evidence>
<protein>
    <submittedName>
        <fullName evidence="2">Uncharacterized protein</fullName>
    </submittedName>
</protein>
<proteinExistence type="predicted"/>
<reference evidence="2 3" key="1">
    <citation type="submission" date="2017-12" db="EMBL/GenBank/DDBJ databases">
        <title>Genome Sequence of a Multidrug-Resistant Candida haemulonii Isolate from a Patient with Chronic Leg Ulcers in Israel.</title>
        <authorList>
            <person name="Chow N.A."/>
            <person name="Gade L."/>
            <person name="Batra D."/>
            <person name="Rowe L.A."/>
            <person name="Ben-Ami R."/>
            <person name="Loparev V.N."/>
            <person name="Litvintseva A.P."/>
        </authorList>
    </citation>
    <scope>NUCLEOTIDE SEQUENCE [LARGE SCALE GENOMIC DNA]</scope>
    <source>
        <strain evidence="2 3">B11899</strain>
    </source>
</reference>
<feature type="region of interest" description="Disordered" evidence="1">
    <location>
        <begin position="1"/>
        <end position="44"/>
    </location>
</feature>
<gene>
    <name evidence="2" type="ORF">CXQ85_002607</name>
</gene>
<sequence>MNYSYSLAASFESARRSSSFTPKIESSVSSPAMSDSHFSTRSSPIDLDDITKEFQRYKSMLSSESISSDKEEWPGRQVGLREMLDSERADTGFNHSSTPVSSHIHLPTTSESTIKDYESKMERRRSV</sequence>
<organism evidence="2 3">
    <name type="scientific">Candidozyma haemuli</name>
    <dbReference type="NCBI Taxonomy" id="45357"/>
    <lineage>
        <taxon>Eukaryota</taxon>
        <taxon>Fungi</taxon>
        <taxon>Dikarya</taxon>
        <taxon>Ascomycota</taxon>
        <taxon>Saccharomycotina</taxon>
        <taxon>Pichiomycetes</taxon>
        <taxon>Metschnikowiaceae</taxon>
        <taxon>Candidozyma</taxon>
    </lineage>
</organism>
<evidence type="ECO:0000313" key="2">
    <source>
        <dbReference type="EMBL" id="PVH22883.1"/>
    </source>
</evidence>
<dbReference type="GeneID" id="37007938"/>
<feature type="compositionally biased region" description="Basic and acidic residues" evidence="1">
    <location>
        <begin position="113"/>
        <end position="127"/>
    </location>
</feature>
<dbReference type="AlphaFoldDB" id="A0A2V1AZS2"/>
<accession>A0A2V1AZS2</accession>
<feature type="compositionally biased region" description="Low complexity" evidence="1">
    <location>
        <begin position="1"/>
        <end position="20"/>
    </location>
</feature>